<evidence type="ECO:0008006" key="3">
    <source>
        <dbReference type="Google" id="ProtNLM"/>
    </source>
</evidence>
<gene>
    <name evidence="1" type="ORF">BTO16_11095</name>
</gene>
<dbReference type="EMBL" id="MSCM01000002">
    <property type="protein sequence ID" value="PQJ76449.1"/>
    <property type="molecule type" value="Genomic_DNA"/>
</dbReference>
<dbReference type="AlphaFoldDB" id="A0A2S7WFP2"/>
<proteinExistence type="predicted"/>
<comment type="caution">
    <text evidence="1">The sequence shown here is derived from an EMBL/GenBank/DDBJ whole genome shotgun (WGS) entry which is preliminary data.</text>
</comment>
<organism evidence="1 2">
    <name type="scientific">Polaribacter glomeratus</name>
    <dbReference type="NCBI Taxonomy" id="102"/>
    <lineage>
        <taxon>Bacteria</taxon>
        <taxon>Pseudomonadati</taxon>
        <taxon>Bacteroidota</taxon>
        <taxon>Flavobacteriia</taxon>
        <taxon>Flavobacteriales</taxon>
        <taxon>Flavobacteriaceae</taxon>
    </lineage>
</organism>
<name>A0A2S7WFP2_9FLAO</name>
<dbReference type="OrthoDB" id="795570at2"/>
<dbReference type="Proteomes" id="UP000239068">
    <property type="component" value="Unassembled WGS sequence"/>
</dbReference>
<reference evidence="1 2" key="1">
    <citation type="submission" date="2016-12" db="EMBL/GenBank/DDBJ databases">
        <title>Trade-off between light-utilization and light-protection in marine flavobacteria.</title>
        <authorList>
            <person name="Kumagai Y."/>
            <person name="Yoshizawa S."/>
            <person name="Kogure K."/>
            <person name="Iwasaki W."/>
        </authorList>
    </citation>
    <scope>NUCLEOTIDE SEQUENCE [LARGE SCALE GENOMIC DNA]</scope>
    <source>
        <strain evidence="1 2">ATCC 43844</strain>
    </source>
</reference>
<keyword evidence="2" id="KW-1185">Reference proteome</keyword>
<evidence type="ECO:0000313" key="1">
    <source>
        <dbReference type="EMBL" id="PQJ76449.1"/>
    </source>
</evidence>
<sequence>MKSTLKIITVFALILIGCKSKDISKTNVISSYYSYEIECVAKNLDGSLVVKTWGSGINIESAVLNARTKVIDDIIFKGIKKGALNCNTDPLVSNPNLKEEHKAFFEGFYSKRGNFGKFVSRPDANWYSNLKKDKIEFSVQKSYELLTTIDVVGLKEYLSENKIIL</sequence>
<dbReference type="RefSeq" id="WP_105021757.1">
    <property type="nucleotide sequence ID" value="NZ_MSCM01000002.1"/>
</dbReference>
<dbReference type="PROSITE" id="PS51257">
    <property type="entry name" value="PROKAR_LIPOPROTEIN"/>
    <property type="match status" value="1"/>
</dbReference>
<accession>A0A2S7WFP2</accession>
<protein>
    <recommendedName>
        <fullName evidence="3">Lipoprotein</fullName>
    </recommendedName>
</protein>
<evidence type="ECO:0000313" key="2">
    <source>
        <dbReference type="Proteomes" id="UP000239068"/>
    </source>
</evidence>